<keyword evidence="1" id="KW-0378">Hydrolase</keyword>
<proteinExistence type="predicted"/>
<feature type="non-terminal residue" evidence="1">
    <location>
        <position position="1"/>
    </location>
</feature>
<dbReference type="EC" id="3.4.-.-" evidence="1"/>
<organism evidence="1 2">
    <name type="scientific">Kibdelosporangium lantanae</name>
    <dbReference type="NCBI Taxonomy" id="1497396"/>
    <lineage>
        <taxon>Bacteria</taxon>
        <taxon>Bacillati</taxon>
        <taxon>Actinomycetota</taxon>
        <taxon>Actinomycetes</taxon>
        <taxon>Pseudonocardiales</taxon>
        <taxon>Pseudonocardiaceae</taxon>
        <taxon>Kibdelosporangium</taxon>
    </lineage>
</organism>
<reference evidence="2" key="1">
    <citation type="journal article" date="2019" name="Int. J. Syst. Evol. Microbiol.">
        <title>The Global Catalogue of Microorganisms (GCM) 10K type strain sequencing project: providing services to taxonomists for standard genome sequencing and annotation.</title>
        <authorList>
            <consortium name="The Broad Institute Genomics Platform"/>
            <consortium name="The Broad Institute Genome Sequencing Center for Infectious Disease"/>
            <person name="Wu L."/>
            <person name="Ma J."/>
        </authorList>
    </citation>
    <scope>NUCLEOTIDE SEQUENCE [LARGE SCALE GENOMIC DNA]</scope>
    <source>
        <strain evidence="2">JCM 31486</strain>
    </source>
</reference>
<sequence>IFAAAFMSPVTQLTPLIAANERRYGVTFTWTDENRAVADHYDFVRRADEIRVPATMIVGENDDIAIREPAQHLRKASDVRLVTIPGMEHEFADENGALVDAELVRWFSQYLPS</sequence>
<evidence type="ECO:0000313" key="2">
    <source>
        <dbReference type="Proteomes" id="UP001597045"/>
    </source>
</evidence>
<comment type="caution">
    <text evidence="1">The sequence shown here is derived from an EMBL/GenBank/DDBJ whole genome shotgun (WGS) entry which is preliminary data.</text>
</comment>
<gene>
    <name evidence="1" type="ORF">ACFQ1S_04655</name>
</gene>
<dbReference type="Proteomes" id="UP001597045">
    <property type="component" value="Unassembled WGS sequence"/>
</dbReference>
<dbReference type="EMBL" id="JBHTIS010000164">
    <property type="protein sequence ID" value="MFD1044935.1"/>
    <property type="molecule type" value="Genomic_DNA"/>
</dbReference>
<dbReference type="Gene3D" id="3.40.50.1820">
    <property type="entry name" value="alpha/beta hydrolase"/>
    <property type="match status" value="1"/>
</dbReference>
<dbReference type="InterPro" id="IPR029058">
    <property type="entry name" value="AB_hydrolase_fold"/>
</dbReference>
<evidence type="ECO:0000313" key="1">
    <source>
        <dbReference type="EMBL" id="MFD1044935.1"/>
    </source>
</evidence>
<name>A0ABW3M7I3_9PSEU</name>
<protein>
    <submittedName>
        <fullName evidence="1">Alpha/beta hydrolase family protein</fullName>
        <ecNumber evidence="1">3.4.-.-</ecNumber>
    </submittedName>
</protein>
<accession>A0ABW3M7I3</accession>
<keyword evidence="2" id="KW-1185">Reference proteome</keyword>
<dbReference type="GO" id="GO:0016787">
    <property type="term" value="F:hydrolase activity"/>
    <property type="evidence" value="ECO:0007669"/>
    <property type="project" value="UniProtKB-KW"/>
</dbReference>
<dbReference type="SUPFAM" id="SSF53474">
    <property type="entry name" value="alpha/beta-Hydrolases"/>
    <property type="match status" value="1"/>
</dbReference>